<keyword evidence="1" id="KW-0853">WD repeat</keyword>
<dbReference type="GO" id="GO:0042254">
    <property type="term" value="P:ribosome biogenesis"/>
    <property type="evidence" value="ECO:0007669"/>
    <property type="project" value="TreeGrafter"/>
</dbReference>
<feature type="domain" description="Histone-binding protein RBBP4-like N-terminal" evidence="4">
    <location>
        <begin position="66"/>
        <end position="133"/>
    </location>
</feature>
<sequence>MLDAEKRLGFTFRKFEASKTAPVKPPTKEDEEVLDAGDEDNEESGARIGGKNQQVHMPARRVLGKDEIQEPDPTAYDMLHSMNVNWPCLSFDVLQDGLGDEQRGYLQMVYLVTGAQAATAKDNEVIVMKLSGLQSMQQSKEDDNKDDDGKDVEEDPILQSRFLQCPTTTNPIRASPHAHNAGSMAETGDVYNGDLSPHYKSFESPGAAIPTSANKPTATLRMHRHVEGHTIDWSSNPPDAMRRIAARDNTGKIFISVRKAGGTWATDGSPLMGHTGIDVSSSDAKVVSSCRSVPRTFPNTLKGEHVFATASFTFHQQPITSVEFYPTEDSIVSDLSFELDDNESRDTGGVEDIPPELLFVHYHKDVTEVHWKKVVTGTGDEG</sequence>
<feature type="compositionally biased region" description="Acidic residues" evidence="3">
    <location>
        <begin position="144"/>
        <end position="156"/>
    </location>
</feature>
<dbReference type="InterPro" id="IPR051972">
    <property type="entry name" value="Glutamate-rich_WD_repeat"/>
</dbReference>
<gene>
    <name evidence="5" type="ORF">L873DRAFT_1830249</name>
</gene>
<dbReference type="Pfam" id="PF12265">
    <property type="entry name" value="CAF1C_H4-bd"/>
    <property type="match status" value="1"/>
</dbReference>
<dbReference type="Proteomes" id="UP000276215">
    <property type="component" value="Unassembled WGS sequence"/>
</dbReference>
<reference evidence="5 6" key="1">
    <citation type="journal article" date="2018" name="Nat. Ecol. Evol.">
        <title>Pezizomycetes genomes reveal the molecular basis of ectomycorrhizal truffle lifestyle.</title>
        <authorList>
            <person name="Murat C."/>
            <person name="Payen T."/>
            <person name="Noel B."/>
            <person name="Kuo A."/>
            <person name="Morin E."/>
            <person name="Chen J."/>
            <person name="Kohler A."/>
            <person name="Krizsan K."/>
            <person name="Balestrini R."/>
            <person name="Da Silva C."/>
            <person name="Montanini B."/>
            <person name="Hainaut M."/>
            <person name="Levati E."/>
            <person name="Barry K.W."/>
            <person name="Belfiori B."/>
            <person name="Cichocki N."/>
            <person name="Clum A."/>
            <person name="Dockter R.B."/>
            <person name="Fauchery L."/>
            <person name="Guy J."/>
            <person name="Iotti M."/>
            <person name="Le Tacon F."/>
            <person name="Lindquist E.A."/>
            <person name="Lipzen A."/>
            <person name="Malagnac F."/>
            <person name="Mello A."/>
            <person name="Molinier V."/>
            <person name="Miyauchi S."/>
            <person name="Poulain J."/>
            <person name="Riccioni C."/>
            <person name="Rubini A."/>
            <person name="Sitrit Y."/>
            <person name="Splivallo R."/>
            <person name="Traeger S."/>
            <person name="Wang M."/>
            <person name="Zifcakova L."/>
            <person name="Wipf D."/>
            <person name="Zambonelli A."/>
            <person name="Paolocci F."/>
            <person name="Nowrousian M."/>
            <person name="Ottonello S."/>
            <person name="Baldrian P."/>
            <person name="Spatafora J.W."/>
            <person name="Henrissat B."/>
            <person name="Nagy L.G."/>
            <person name="Aury J.M."/>
            <person name="Wincker P."/>
            <person name="Grigoriev I.V."/>
            <person name="Bonfante P."/>
            <person name="Martin F.M."/>
        </authorList>
    </citation>
    <scope>NUCLEOTIDE SEQUENCE [LARGE SCALE GENOMIC DNA]</scope>
    <source>
        <strain evidence="5 6">120613-1</strain>
    </source>
</reference>
<feature type="compositionally biased region" description="Polar residues" evidence="3">
    <location>
        <begin position="161"/>
        <end position="172"/>
    </location>
</feature>
<accession>A0A3N4J8J0</accession>
<dbReference type="PANTHER" id="PTHR45903">
    <property type="entry name" value="GLUTAMATE-RICH WD REPEAT-CONTAINING PROTEIN 1"/>
    <property type="match status" value="1"/>
</dbReference>
<protein>
    <recommendedName>
        <fullName evidence="4">Histone-binding protein RBBP4-like N-terminal domain-containing protein</fullName>
    </recommendedName>
</protein>
<proteinExistence type="predicted"/>
<feature type="region of interest" description="Disordered" evidence="3">
    <location>
        <begin position="18"/>
        <end position="56"/>
    </location>
</feature>
<evidence type="ECO:0000259" key="4">
    <source>
        <dbReference type="Pfam" id="PF12265"/>
    </source>
</evidence>
<feature type="compositionally biased region" description="Acidic residues" evidence="3">
    <location>
        <begin position="29"/>
        <end position="43"/>
    </location>
</feature>
<dbReference type="OrthoDB" id="2161379at2759"/>
<keyword evidence="6" id="KW-1185">Reference proteome</keyword>
<name>A0A3N4J8J0_9PEZI</name>
<dbReference type="GO" id="GO:0005730">
    <property type="term" value="C:nucleolus"/>
    <property type="evidence" value="ECO:0007669"/>
    <property type="project" value="TreeGrafter"/>
</dbReference>
<keyword evidence="2" id="KW-0677">Repeat</keyword>
<feature type="region of interest" description="Disordered" evidence="3">
    <location>
        <begin position="135"/>
        <end position="185"/>
    </location>
</feature>
<evidence type="ECO:0000313" key="6">
    <source>
        <dbReference type="Proteomes" id="UP000276215"/>
    </source>
</evidence>
<dbReference type="STRING" id="1336337.A0A3N4J8J0"/>
<organism evidence="5 6">
    <name type="scientific">Choiromyces venosus 120613-1</name>
    <dbReference type="NCBI Taxonomy" id="1336337"/>
    <lineage>
        <taxon>Eukaryota</taxon>
        <taxon>Fungi</taxon>
        <taxon>Dikarya</taxon>
        <taxon>Ascomycota</taxon>
        <taxon>Pezizomycotina</taxon>
        <taxon>Pezizomycetes</taxon>
        <taxon>Pezizales</taxon>
        <taxon>Tuberaceae</taxon>
        <taxon>Choiromyces</taxon>
    </lineage>
</organism>
<dbReference type="EMBL" id="ML120435">
    <property type="protein sequence ID" value="RPA94613.1"/>
    <property type="molecule type" value="Genomic_DNA"/>
</dbReference>
<evidence type="ECO:0000256" key="2">
    <source>
        <dbReference type="ARBA" id="ARBA00022737"/>
    </source>
</evidence>
<dbReference type="InterPro" id="IPR015943">
    <property type="entry name" value="WD40/YVTN_repeat-like_dom_sf"/>
</dbReference>
<evidence type="ECO:0000256" key="3">
    <source>
        <dbReference type="SAM" id="MobiDB-lite"/>
    </source>
</evidence>
<dbReference type="Gene3D" id="2.130.10.10">
    <property type="entry name" value="YVTN repeat-like/Quinoprotein amine dehydrogenase"/>
    <property type="match status" value="1"/>
</dbReference>
<dbReference type="InterPro" id="IPR022052">
    <property type="entry name" value="Histone-bd_RBBP4-like_N"/>
</dbReference>
<dbReference type="PANTHER" id="PTHR45903:SF1">
    <property type="entry name" value="GLUTAMATE-RICH WD REPEAT-CONTAINING PROTEIN 1"/>
    <property type="match status" value="1"/>
</dbReference>
<dbReference type="AlphaFoldDB" id="A0A3N4J8J0"/>
<evidence type="ECO:0000313" key="5">
    <source>
        <dbReference type="EMBL" id="RPA94613.1"/>
    </source>
</evidence>
<evidence type="ECO:0000256" key="1">
    <source>
        <dbReference type="ARBA" id="ARBA00022574"/>
    </source>
</evidence>